<protein>
    <submittedName>
        <fullName evidence="2">GAF domain-containing protein</fullName>
    </submittedName>
</protein>
<dbReference type="EMBL" id="JBIRYO010000006">
    <property type="protein sequence ID" value="MFI2474061.1"/>
    <property type="molecule type" value="Genomic_DNA"/>
</dbReference>
<dbReference type="InterPro" id="IPR041458">
    <property type="entry name" value="Rv3651-like_N"/>
</dbReference>
<gene>
    <name evidence="2" type="ORF">ACH49W_11855</name>
</gene>
<accession>A0ABW7WZ26</accession>
<evidence type="ECO:0000313" key="3">
    <source>
        <dbReference type="Proteomes" id="UP001611415"/>
    </source>
</evidence>
<evidence type="ECO:0000313" key="2">
    <source>
        <dbReference type="EMBL" id="MFI2474061.1"/>
    </source>
</evidence>
<feature type="domain" description="Rv3651-like N-terminal" evidence="1">
    <location>
        <begin position="2"/>
        <end position="96"/>
    </location>
</feature>
<dbReference type="RefSeq" id="WP_364822271.1">
    <property type="nucleotide sequence ID" value="NZ_JBFAYM010000007.1"/>
</dbReference>
<proteinExistence type="predicted"/>
<name>A0ABW7WZ26_9NOCA</name>
<dbReference type="Pfam" id="PF18007">
    <property type="entry name" value="Rv3651-like_N"/>
    <property type="match status" value="1"/>
</dbReference>
<dbReference type="Proteomes" id="UP001611415">
    <property type="component" value="Unassembled WGS sequence"/>
</dbReference>
<comment type="caution">
    <text evidence="2">The sequence shown here is derived from an EMBL/GenBank/DDBJ whole genome shotgun (WGS) entry which is preliminary data.</text>
</comment>
<evidence type="ECO:0000259" key="1">
    <source>
        <dbReference type="Pfam" id="PF18007"/>
    </source>
</evidence>
<organism evidence="2 3">
    <name type="scientific">Nocardia xishanensis</name>
    <dbReference type="NCBI Taxonomy" id="238964"/>
    <lineage>
        <taxon>Bacteria</taxon>
        <taxon>Bacillati</taxon>
        <taxon>Actinomycetota</taxon>
        <taxon>Actinomycetes</taxon>
        <taxon>Mycobacteriales</taxon>
        <taxon>Nocardiaceae</taxon>
        <taxon>Nocardia</taxon>
    </lineage>
</organism>
<reference evidence="2 3" key="1">
    <citation type="submission" date="2024-10" db="EMBL/GenBank/DDBJ databases">
        <title>The Natural Products Discovery Center: Release of the First 8490 Sequenced Strains for Exploring Actinobacteria Biosynthetic Diversity.</title>
        <authorList>
            <person name="Kalkreuter E."/>
            <person name="Kautsar S.A."/>
            <person name="Yang D."/>
            <person name="Bader C.D."/>
            <person name="Teijaro C.N."/>
            <person name="Fluegel L."/>
            <person name="Davis C.M."/>
            <person name="Simpson J.R."/>
            <person name="Lauterbach L."/>
            <person name="Steele A.D."/>
            <person name="Gui C."/>
            <person name="Meng S."/>
            <person name="Li G."/>
            <person name="Viehrig K."/>
            <person name="Ye F."/>
            <person name="Su P."/>
            <person name="Kiefer A.F."/>
            <person name="Nichols A."/>
            <person name="Cepeda A.J."/>
            <person name="Yan W."/>
            <person name="Fan B."/>
            <person name="Jiang Y."/>
            <person name="Adhikari A."/>
            <person name="Zheng C.-J."/>
            <person name="Schuster L."/>
            <person name="Cowan T.M."/>
            <person name="Smanski M.J."/>
            <person name="Chevrette M.G."/>
            <person name="De Carvalho L.P.S."/>
            <person name="Shen B."/>
        </authorList>
    </citation>
    <scope>NUCLEOTIDE SEQUENCE [LARGE SCALE GENOMIC DNA]</scope>
    <source>
        <strain evidence="2 3">NPDC019275</strain>
    </source>
</reference>
<keyword evidence="3" id="KW-1185">Reference proteome</keyword>
<sequence length="339" mass="37031">MWFLVDMAEPDKVIRHVPKEGMARARSLHRAIRPAGLAAAAGAVIAQAAESGQRCERAVLLRGAAHRVLAIPVPGPDGVPLAVRLWAGASRIEPPDPPAVDAFVWDSRQWMLRTHGGGGGSVLPEGHPLLHGAWFLSRVIECEDRDRLMTAALDPKPGVAWRGPMQVRTPGDRTARVFGFLRYHAEGALRGLLLEVAADRAPGLVPATYRDDAAIALLGGTTALIDAETMQIIEWLTPPLGDIAWRHHPASRGIDPDDDGREFTLATTHLVHPDDMDGYLGALRGLAERRSERTRVAVRLLTLRQDWQPVELYGARLPRGLPRFLICLIRPVVSDPVPE</sequence>